<keyword evidence="1" id="KW-0812">Transmembrane</keyword>
<proteinExistence type="predicted"/>
<accession>A0A0G0GYQ9</accession>
<evidence type="ECO:0008006" key="4">
    <source>
        <dbReference type="Google" id="ProtNLM"/>
    </source>
</evidence>
<protein>
    <recommendedName>
        <fullName evidence="4">Phosphatidate cytidylyltransferase</fullName>
    </recommendedName>
</protein>
<keyword evidence="1" id="KW-1133">Transmembrane helix</keyword>
<comment type="caution">
    <text evidence="2">The sequence shown here is derived from an EMBL/GenBank/DDBJ whole genome shotgun (WGS) entry which is preliminary data.</text>
</comment>
<keyword evidence="1" id="KW-0472">Membrane</keyword>
<evidence type="ECO:0000313" key="3">
    <source>
        <dbReference type="Proteomes" id="UP000034852"/>
    </source>
</evidence>
<gene>
    <name evidence="2" type="ORF">US52_C0009G0010</name>
</gene>
<evidence type="ECO:0000313" key="2">
    <source>
        <dbReference type="EMBL" id="KKQ36088.1"/>
    </source>
</evidence>
<dbReference type="AlphaFoldDB" id="A0A0G0GYQ9"/>
<dbReference type="Proteomes" id="UP000034852">
    <property type="component" value="Unassembled WGS sequence"/>
</dbReference>
<feature type="transmembrane region" description="Helical" evidence="1">
    <location>
        <begin position="12"/>
        <end position="45"/>
    </location>
</feature>
<organism evidence="2 3">
    <name type="scientific">candidate division WS6 bacterium GW2011_GWA2_37_6</name>
    <dbReference type="NCBI Taxonomy" id="1619087"/>
    <lineage>
        <taxon>Bacteria</taxon>
        <taxon>Candidatus Dojkabacteria</taxon>
    </lineage>
</organism>
<name>A0A0G0GYQ9_9BACT</name>
<reference evidence="2 3" key="1">
    <citation type="journal article" date="2015" name="Nature">
        <title>rRNA introns, odd ribosomes, and small enigmatic genomes across a large radiation of phyla.</title>
        <authorList>
            <person name="Brown C.T."/>
            <person name="Hug L.A."/>
            <person name="Thomas B.C."/>
            <person name="Sharon I."/>
            <person name="Castelle C.J."/>
            <person name="Singh A."/>
            <person name="Wilkins M.J."/>
            <person name="Williams K.H."/>
            <person name="Banfield J.F."/>
        </authorList>
    </citation>
    <scope>NUCLEOTIDE SEQUENCE [LARGE SCALE GENOMIC DNA]</scope>
</reference>
<dbReference type="EMBL" id="LBTH01000009">
    <property type="protein sequence ID" value="KKQ36088.1"/>
    <property type="molecule type" value="Genomic_DNA"/>
</dbReference>
<feature type="transmembrane region" description="Helical" evidence="1">
    <location>
        <begin position="57"/>
        <end position="74"/>
    </location>
</feature>
<sequence length="75" mass="8324">MAKPYRNATTIIGIMTLFAVIGIIVGLLIHSPLVILVFLLPTVIYEVYRTEGETTKLSSFVLLAIYILEIIAIVF</sequence>
<evidence type="ECO:0000256" key="1">
    <source>
        <dbReference type="SAM" id="Phobius"/>
    </source>
</evidence>